<organism evidence="9 10">
    <name type="scientific">Carpinus fangiana</name>
    <dbReference type="NCBI Taxonomy" id="176857"/>
    <lineage>
        <taxon>Eukaryota</taxon>
        <taxon>Viridiplantae</taxon>
        <taxon>Streptophyta</taxon>
        <taxon>Embryophyta</taxon>
        <taxon>Tracheophyta</taxon>
        <taxon>Spermatophyta</taxon>
        <taxon>Magnoliopsida</taxon>
        <taxon>eudicotyledons</taxon>
        <taxon>Gunneridae</taxon>
        <taxon>Pentapetalae</taxon>
        <taxon>rosids</taxon>
        <taxon>fabids</taxon>
        <taxon>Fagales</taxon>
        <taxon>Betulaceae</taxon>
        <taxon>Carpinus</taxon>
    </lineage>
</organism>
<dbReference type="Pfam" id="PF04082">
    <property type="entry name" value="Fungal_trans"/>
    <property type="match status" value="1"/>
</dbReference>
<proteinExistence type="predicted"/>
<feature type="compositionally biased region" description="Polar residues" evidence="7">
    <location>
        <begin position="186"/>
        <end position="208"/>
    </location>
</feature>
<evidence type="ECO:0000313" key="9">
    <source>
        <dbReference type="EMBL" id="KAB8446211.1"/>
    </source>
</evidence>
<keyword evidence="5" id="KW-0539">Nucleus</keyword>
<dbReference type="OrthoDB" id="5376052at2759"/>
<accession>A0A5N6L0J2</accession>
<dbReference type="GO" id="GO:0005634">
    <property type="term" value="C:nucleus"/>
    <property type="evidence" value="ECO:0007669"/>
    <property type="project" value="UniProtKB-SubCell"/>
</dbReference>
<feature type="region of interest" description="Disordered" evidence="7">
    <location>
        <begin position="16"/>
        <end position="59"/>
    </location>
</feature>
<evidence type="ECO:0000313" key="10">
    <source>
        <dbReference type="Proteomes" id="UP000327013"/>
    </source>
</evidence>
<feature type="coiled-coil region" evidence="6">
    <location>
        <begin position="104"/>
        <end position="131"/>
    </location>
</feature>
<dbReference type="Pfam" id="PF00172">
    <property type="entry name" value="Zn_clus"/>
    <property type="match status" value="1"/>
</dbReference>
<feature type="domain" description="Zn(2)-C6 fungal-type" evidence="8">
    <location>
        <begin position="61"/>
        <end position="91"/>
    </location>
</feature>
<dbReference type="CDD" id="cd00067">
    <property type="entry name" value="GAL4"/>
    <property type="match status" value="1"/>
</dbReference>
<evidence type="ECO:0000256" key="2">
    <source>
        <dbReference type="ARBA" id="ARBA00022723"/>
    </source>
</evidence>
<name>A0A5N6L0J2_9ROSI</name>
<dbReference type="PANTHER" id="PTHR47338:SF28">
    <property type="entry name" value="C6 TRANSCRIPTION FACTOR"/>
    <property type="match status" value="1"/>
</dbReference>
<keyword evidence="6" id="KW-0175">Coiled coil</keyword>
<evidence type="ECO:0000256" key="3">
    <source>
        <dbReference type="ARBA" id="ARBA00023015"/>
    </source>
</evidence>
<dbReference type="EMBL" id="VIBQ01000038">
    <property type="protein sequence ID" value="KAB8446211.1"/>
    <property type="molecule type" value="Genomic_DNA"/>
</dbReference>
<dbReference type="InterPro" id="IPR007219">
    <property type="entry name" value="XnlR_reg_dom"/>
</dbReference>
<dbReference type="PANTHER" id="PTHR47338">
    <property type="entry name" value="ZN(II)2CYS6 TRANSCRIPTION FACTOR (EUROFUNG)-RELATED"/>
    <property type="match status" value="1"/>
</dbReference>
<keyword evidence="4" id="KW-0804">Transcription</keyword>
<evidence type="ECO:0000259" key="8">
    <source>
        <dbReference type="PROSITE" id="PS50048"/>
    </source>
</evidence>
<evidence type="ECO:0000256" key="6">
    <source>
        <dbReference type="SAM" id="Coils"/>
    </source>
</evidence>
<dbReference type="GO" id="GO:0000981">
    <property type="term" value="F:DNA-binding transcription factor activity, RNA polymerase II-specific"/>
    <property type="evidence" value="ECO:0007669"/>
    <property type="project" value="InterPro"/>
</dbReference>
<comment type="subcellular location">
    <subcellularLocation>
        <location evidence="1">Nucleus</location>
    </subcellularLocation>
</comment>
<reference evidence="9 10" key="1">
    <citation type="submission" date="2019-06" db="EMBL/GenBank/DDBJ databases">
        <title>A chromosomal-level reference genome of Carpinus fangiana (Coryloideae, Betulaceae).</title>
        <authorList>
            <person name="Yang X."/>
            <person name="Wang Z."/>
            <person name="Zhang L."/>
            <person name="Hao G."/>
            <person name="Liu J."/>
            <person name="Yang Y."/>
        </authorList>
    </citation>
    <scope>NUCLEOTIDE SEQUENCE [LARGE SCALE GENOMIC DNA]</scope>
    <source>
        <strain evidence="9">Cfa_2016G</strain>
        <tissue evidence="9">Leaf</tissue>
    </source>
</reference>
<dbReference type="GO" id="GO:0003677">
    <property type="term" value="F:DNA binding"/>
    <property type="evidence" value="ECO:0007669"/>
    <property type="project" value="InterPro"/>
</dbReference>
<evidence type="ECO:0000256" key="4">
    <source>
        <dbReference type="ARBA" id="ARBA00023163"/>
    </source>
</evidence>
<dbReference type="InterPro" id="IPR050815">
    <property type="entry name" value="TF_fung"/>
</dbReference>
<gene>
    <name evidence="9" type="ORF">FH972_025193</name>
</gene>
<dbReference type="AlphaFoldDB" id="A0A5N6L0J2"/>
<dbReference type="Gene3D" id="4.10.240.10">
    <property type="entry name" value="Zn(2)-C6 fungal-type DNA-binding domain"/>
    <property type="match status" value="1"/>
</dbReference>
<feature type="region of interest" description="Disordered" evidence="7">
    <location>
        <begin position="186"/>
        <end position="229"/>
    </location>
</feature>
<dbReference type="InterPro" id="IPR036864">
    <property type="entry name" value="Zn2-C6_fun-type_DNA-bd_sf"/>
</dbReference>
<dbReference type="InterPro" id="IPR001138">
    <property type="entry name" value="Zn2Cys6_DnaBD"/>
</dbReference>
<dbReference type="CDD" id="cd12148">
    <property type="entry name" value="fungal_TF_MHR"/>
    <property type="match status" value="1"/>
</dbReference>
<keyword evidence="10" id="KW-1185">Reference proteome</keyword>
<dbReference type="SMART" id="SM00906">
    <property type="entry name" value="Fungal_trans"/>
    <property type="match status" value="1"/>
</dbReference>
<protein>
    <recommendedName>
        <fullName evidence="8">Zn(2)-C6 fungal-type domain-containing protein</fullName>
    </recommendedName>
</protein>
<evidence type="ECO:0000256" key="1">
    <source>
        <dbReference type="ARBA" id="ARBA00004123"/>
    </source>
</evidence>
<comment type="caution">
    <text evidence="9">The sequence shown here is derived from an EMBL/GenBank/DDBJ whole genome shotgun (WGS) entry which is preliminary data.</text>
</comment>
<dbReference type="Proteomes" id="UP000327013">
    <property type="component" value="Unassembled WGS sequence"/>
</dbReference>
<evidence type="ECO:0000256" key="7">
    <source>
        <dbReference type="SAM" id="MobiDB-lite"/>
    </source>
</evidence>
<keyword evidence="3" id="KW-0805">Transcription regulation</keyword>
<keyword evidence="2" id="KW-0479">Metal-binding</keyword>
<evidence type="ECO:0000256" key="5">
    <source>
        <dbReference type="ARBA" id="ARBA00023242"/>
    </source>
</evidence>
<sequence length="1263" mass="140401">MAAAANAIAFATVSPHSASYSGSFNPADADREQDAQGDYSEDESGAEQDPSKKRKRPMSVSCELCKQRKVKCDRGHPSCGWCNRNGQICEYKERKKPGLRAGYGRELEARLDRLESIIQTQQNTIAQLIQSSPLSSQAPETAVPEANMFANPPSMHAGEPRPDSQIQMVPRPDAFVAQTPGFQQYRNGFQQSPYQKTDTQPTGQSYFPASTPIESPALPQPDHSSPAVVSQDHDFPPYDLLYALADLYFKHVNTWCPILHRRSTLDALFGTSSLDEADRMLLHAIVATTLRFSSDVRLTKEKKDYHHALSKQRVLLYGLENSSVKALQALVILALDQVGISNGPPGWNLLAIITRSAVQLGLAIEPTSHIVSPRYPSIYTLRAMVLPDSNSWIEDESRRRLFWMVYILDRYATITTAFDFALDEKEIDRKLPCRDDFFSKNQPVETRWFRRDDRPERVVDKPENLGSFSYYVEIVCILSRIHQFLKKPVDIAALDDVERWQSEYRELDTVLNNWKFSLPRDYGNMTRLMDQSSGNKNLNCGWVMLHATYHTTVMRLHSSAAYPTHRSPIFMPSFAASQRCLTAVEQISSLCAHVRNHGMLNKLGPPFAFSVWVAARLMLVHSSTIDHQVNPNIHYFVNTLRELGACWNVADRYASLLQRVLDESVEAEQTAGATGSGERTTPSSVKILADMRRNAYDLDFLISRQPKPVSATNGGTVGSQPGRVPANELEYLDVFDFFNMPRLPVPTDNGSAGNGGSATVGQAYGAGADGGLTGTDYNNNVTNFMYDANADWFMKAQEEMRHGRKPWWRLGPPKVWRADQNSHGWRMGSLLEHAWRNQRRRAECCRLRLAIGDAEGKGTRGGSSGTGRRRDGIWATARESRLVSRSALQIPPSSSCLQRPRTSCHCCHIRCTALAAGRRLLLHLCLRLWGAGGRNRLGAQRKARGLHLMARAGRWLGHTPEARCWRTCSASVAVELVAAAGIAAQRNSPTVIRLDCLLQGAHPSPPVRTDDDRGCPCAGMAKRKRQQALWQAVRLRRPIPWYAAAAESVRVGEGCARPRGTLHEARPAVAEPRLAASSNRGSLRAVHQLRRPPCKASREANYEDRSCPQARAFQPHPWGAGRPLQASSRASCSVTMRTAFASPVKRYLQRHETFLPCSESSARCASKSSKDMLPASVYTTSMLLTPARYALVPLSPLPSLIVFLALYTSYDKGCPLAFCLCSDFPFCSGNLPANTFVIIQGYGTHPVELKTVYVGYACPSHAT</sequence>
<dbReference type="GO" id="GO:0006351">
    <property type="term" value="P:DNA-templated transcription"/>
    <property type="evidence" value="ECO:0007669"/>
    <property type="project" value="InterPro"/>
</dbReference>
<dbReference type="GO" id="GO:0008270">
    <property type="term" value="F:zinc ion binding"/>
    <property type="evidence" value="ECO:0007669"/>
    <property type="project" value="InterPro"/>
</dbReference>
<dbReference type="PROSITE" id="PS00463">
    <property type="entry name" value="ZN2_CY6_FUNGAL_1"/>
    <property type="match status" value="1"/>
</dbReference>
<dbReference type="SUPFAM" id="SSF57701">
    <property type="entry name" value="Zn2/Cys6 DNA-binding domain"/>
    <property type="match status" value="1"/>
</dbReference>
<dbReference type="SMART" id="SM00066">
    <property type="entry name" value="GAL4"/>
    <property type="match status" value="1"/>
</dbReference>
<dbReference type="PROSITE" id="PS50048">
    <property type="entry name" value="ZN2_CY6_FUNGAL_2"/>
    <property type="match status" value="1"/>
</dbReference>